<accession>A0AAT9G546</accession>
<dbReference type="Pfam" id="PF04307">
    <property type="entry name" value="YdjM"/>
    <property type="match status" value="1"/>
</dbReference>
<reference evidence="2" key="2">
    <citation type="submission" date="2023-10" db="EMBL/GenBank/DDBJ databases">
        <authorList>
            <person name="Koga R."/>
            <person name="Fukatsu T."/>
        </authorList>
    </citation>
    <scope>NUCLEOTIDE SEQUENCE</scope>
    <source>
        <strain evidence="2">Kw-01</strain>
    </source>
</reference>
<dbReference type="EMBL" id="AP028961">
    <property type="protein sequence ID" value="BET44860.1"/>
    <property type="molecule type" value="Genomic_DNA"/>
</dbReference>
<organism evidence="2">
    <name type="scientific">Candidatus Aschnera chinzeii</name>
    <dbReference type="NCBI Taxonomy" id="1485666"/>
    <lineage>
        <taxon>Bacteria</taxon>
        <taxon>Pseudomonadati</taxon>
        <taxon>Pseudomonadota</taxon>
        <taxon>Gammaproteobacteria</taxon>
        <taxon>Enterobacterales</taxon>
        <taxon>Enterobacteriaceae</taxon>
        <taxon>Candidatus Aschnera</taxon>
    </lineage>
</organism>
<keyword evidence="1" id="KW-0812">Transmembrane</keyword>
<proteinExistence type="predicted"/>
<feature type="transmembrane region" description="Helical" evidence="1">
    <location>
        <begin position="109"/>
        <end position="130"/>
    </location>
</feature>
<dbReference type="InterPro" id="IPR016956">
    <property type="entry name" value="YdjM"/>
</dbReference>
<dbReference type="PANTHER" id="PTHR35531:SF1">
    <property type="entry name" value="INNER MEMBRANE PROTEIN YBCI-RELATED"/>
    <property type="match status" value="1"/>
</dbReference>
<dbReference type="AlphaFoldDB" id="A0AAT9G546"/>
<dbReference type="GO" id="GO:0016787">
    <property type="term" value="F:hydrolase activity"/>
    <property type="evidence" value="ECO:0007669"/>
    <property type="project" value="UniProtKB-KW"/>
</dbReference>
<dbReference type="PANTHER" id="PTHR35531">
    <property type="entry name" value="INNER MEMBRANE PROTEIN YBCI-RELATED"/>
    <property type="match status" value="1"/>
</dbReference>
<dbReference type="PIRSF" id="PIRSF030780">
    <property type="entry name" value="Md_memb_hyd_prd"/>
    <property type="match status" value="1"/>
</dbReference>
<keyword evidence="1" id="KW-1133">Transmembrane helix</keyword>
<sequence length="186" mass="21276">MTAVGHMMFSVTSLILVHKLGITPEFIHGDWLHLLVGVLFGSLLPDIDHPCSLLGSKFRFISIPISRLCGHRGFTHSFCAWLLIILFFFKLPCNQITCDFVLTEGLLLGYLSHIIGDMLTIRGVPFLWPLKLTFCLPILGNNNNIKYERFIIIIFFIFVVCIPSTFQFSLLPALYEIKKIYDHFLL</sequence>
<feature type="transmembrane region" description="Helical" evidence="1">
    <location>
        <begin position="150"/>
        <end position="175"/>
    </location>
</feature>
<reference evidence="2" key="1">
    <citation type="journal article" date="2023" name="Front. Microbiol.">
        <title>Genome analysis of Candidatus Aschnera chinzeii, the bacterial endosymbiont of the blood-sucking bat fly Penicillidia jenynsii (Insecta: Diptera: Nycteribiidae).</title>
        <authorList>
            <person name="Koga R."/>
            <person name="Moriyama M."/>
            <person name="Nozaki T."/>
            <person name="Fukatsu T."/>
        </authorList>
    </citation>
    <scope>NUCLEOTIDE SEQUENCE</scope>
    <source>
        <strain evidence="2">Kw-01</strain>
    </source>
</reference>
<evidence type="ECO:0000256" key="1">
    <source>
        <dbReference type="SAM" id="Phobius"/>
    </source>
</evidence>
<dbReference type="InterPro" id="IPR007404">
    <property type="entry name" value="YdjM-like"/>
</dbReference>
<protein>
    <submittedName>
        <fullName evidence="2">Metal-dependent hydrolase</fullName>
    </submittedName>
</protein>
<keyword evidence="2" id="KW-0378">Hydrolase</keyword>
<keyword evidence="1" id="KW-0472">Membrane</keyword>
<gene>
    <name evidence="2" type="ORF">ACHINZ_5350</name>
</gene>
<name>A0AAT9G546_9ENTR</name>
<evidence type="ECO:0000313" key="2">
    <source>
        <dbReference type="EMBL" id="BET44860.1"/>
    </source>
</evidence>